<organism evidence="2 3">
    <name type="scientific">Ambispora gerdemannii</name>
    <dbReference type="NCBI Taxonomy" id="144530"/>
    <lineage>
        <taxon>Eukaryota</taxon>
        <taxon>Fungi</taxon>
        <taxon>Fungi incertae sedis</taxon>
        <taxon>Mucoromycota</taxon>
        <taxon>Glomeromycotina</taxon>
        <taxon>Glomeromycetes</taxon>
        <taxon>Archaeosporales</taxon>
        <taxon>Ambisporaceae</taxon>
        <taxon>Ambispora</taxon>
    </lineage>
</organism>
<comment type="caution">
    <text evidence="2">The sequence shown here is derived from an EMBL/GenBank/DDBJ whole genome shotgun (WGS) entry which is preliminary data.</text>
</comment>
<keyword evidence="3" id="KW-1185">Reference proteome</keyword>
<gene>
    <name evidence="2" type="ORF">AGERDE_LOCUS11826</name>
</gene>
<dbReference type="AlphaFoldDB" id="A0A9N9E5V7"/>
<feature type="compositionally biased region" description="Basic and acidic residues" evidence="1">
    <location>
        <begin position="11"/>
        <end position="25"/>
    </location>
</feature>
<proteinExistence type="predicted"/>
<name>A0A9N9E5V7_9GLOM</name>
<feature type="region of interest" description="Disordered" evidence="1">
    <location>
        <begin position="1"/>
        <end position="25"/>
    </location>
</feature>
<evidence type="ECO:0000313" key="3">
    <source>
        <dbReference type="Proteomes" id="UP000789831"/>
    </source>
</evidence>
<feature type="non-terminal residue" evidence="2">
    <location>
        <position position="70"/>
    </location>
</feature>
<sequence length="70" mass="7835">SSSLVAASHRVGRDKASKRASAEKLRNCTRKLPDSHRKSMQFASLIELTPKNIWNGLVIIRIMNPFQSSV</sequence>
<accession>A0A9N9E5V7</accession>
<dbReference type="Proteomes" id="UP000789831">
    <property type="component" value="Unassembled WGS sequence"/>
</dbReference>
<evidence type="ECO:0000256" key="1">
    <source>
        <dbReference type="SAM" id="MobiDB-lite"/>
    </source>
</evidence>
<protein>
    <submittedName>
        <fullName evidence="2">5456_t:CDS:1</fullName>
    </submittedName>
</protein>
<dbReference type="EMBL" id="CAJVPL010005886">
    <property type="protein sequence ID" value="CAG8661272.1"/>
    <property type="molecule type" value="Genomic_DNA"/>
</dbReference>
<reference evidence="2" key="1">
    <citation type="submission" date="2021-06" db="EMBL/GenBank/DDBJ databases">
        <authorList>
            <person name="Kallberg Y."/>
            <person name="Tangrot J."/>
            <person name="Rosling A."/>
        </authorList>
    </citation>
    <scope>NUCLEOTIDE SEQUENCE</scope>
    <source>
        <strain evidence="2">MT106</strain>
    </source>
</reference>
<evidence type="ECO:0000313" key="2">
    <source>
        <dbReference type="EMBL" id="CAG8661272.1"/>
    </source>
</evidence>